<feature type="region of interest" description="Disordered" evidence="9">
    <location>
        <begin position="176"/>
        <end position="200"/>
    </location>
</feature>
<evidence type="ECO:0000256" key="8">
    <source>
        <dbReference type="ARBA" id="ARBA00049348"/>
    </source>
</evidence>
<sequence>MALIPARPLRHARTDSPLGPLVVVVDDDGALAGLYYADGHTPAPRPTALGGCADPDDPQVRAVTSAVLAYLRGESDVLEVPLTSAAVPGATDLQRAVWAQIAAIPRGQTRTYGEVAAAIGKPTAVRAVGQAVGRNPHSLVVPCHRVVGSGGKITGYAGGVEVKRRLLELEGVTLGTADATGTPVSDAPEAPAPGAPPSAP</sequence>
<dbReference type="AlphaFoldDB" id="A0A5C8Z4A7"/>
<reference evidence="11 12" key="1">
    <citation type="submission" date="2019-07" db="EMBL/GenBank/DDBJ databases">
        <title>Quadrisphaera sp. strain DD2A genome sequencing and assembly.</title>
        <authorList>
            <person name="Kim I."/>
        </authorList>
    </citation>
    <scope>NUCLEOTIDE SEQUENCE [LARGE SCALE GENOMIC DNA]</scope>
    <source>
        <strain evidence="11 12">DD2A</strain>
    </source>
</reference>
<evidence type="ECO:0000256" key="5">
    <source>
        <dbReference type="ARBA" id="ARBA00022679"/>
    </source>
</evidence>
<feature type="domain" description="Methylated-DNA-[protein]-cysteine S-methyltransferase DNA binding" evidence="10">
    <location>
        <begin position="93"/>
        <end position="172"/>
    </location>
</feature>
<dbReference type="InterPro" id="IPR036217">
    <property type="entry name" value="MethylDNA_cys_MeTrfase_DNAb"/>
</dbReference>
<evidence type="ECO:0000313" key="11">
    <source>
        <dbReference type="EMBL" id="TXR52922.1"/>
    </source>
</evidence>
<dbReference type="EMBL" id="VKAC01000011">
    <property type="protein sequence ID" value="TXR52922.1"/>
    <property type="molecule type" value="Genomic_DNA"/>
</dbReference>
<gene>
    <name evidence="11" type="ORF">FMM08_17670</name>
</gene>
<dbReference type="InterPro" id="IPR001497">
    <property type="entry name" value="MethylDNA_cys_MeTrfase_AS"/>
</dbReference>
<keyword evidence="7" id="KW-0234">DNA repair</keyword>
<dbReference type="Proteomes" id="UP000321234">
    <property type="component" value="Unassembled WGS sequence"/>
</dbReference>
<dbReference type="GO" id="GO:0032259">
    <property type="term" value="P:methylation"/>
    <property type="evidence" value="ECO:0007669"/>
    <property type="project" value="UniProtKB-KW"/>
</dbReference>
<evidence type="ECO:0000256" key="3">
    <source>
        <dbReference type="ARBA" id="ARBA00011918"/>
    </source>
</evidence>
<keyword evidence="12" id="KW-1185">Reference proteome</keyword>
<dbReference type="EC" id="2.1.1.63" evidence="3"/>
<feature type="compositionally biased region" description="Pro residues" evidence="9">
    <location>
        <begin position="190"/>
        <end position="200"/>
    </location>
</feature>
<dbReference type="CDD" id="cd06445">
    <property type="entry name" value="ATase"/>
    <property type="match status" value="1"/>
</dbReference>
<evidence type="ECO:0000256" key="4">
    <source>
        <dbReference type="ARBA" id="ARBA00022603"/>
    </source>
</evidence>
<dbReference type="GO" id="GO:0003908">
    <property type="term" value="F:methylated-DNA-[protein]-cysteine S-methyltransferase activity"/>
    <property type="evidence" value="ECO:0007669"/>
    <property type="project" value="UniProtKB-EC"/>
</dbReference>
<dbReference type="OrthoDB" id="9802228at2"/>
<dbReference type="Gene3D" id="3.30.160.70">
    <property type="entry name" value="Methylated DNA-protein cysteine methyltransferase domain"/>
    <property type="match status" value="1"/>
</dbReference>
<evidence type="ECO:0000256" key="6">
    <source>
        <dbReference type="ARBA" id="ARBA00022763"/>
    </source>
</evidence>
<proteinExistence type="inferred from homology"/>
<evidence type="ECO:0000256" key="2">
    <source>
        <dbReference type="ARBA" id="ARBA00008711"/>
    </source>
</evidence>
<dbReference type="InterPro" id="IPR014048">
    <property type="entry name" value="MethylDNA_cys_MeTrfase_DNA-bd"/>
</dbReference>
<dbReference type="InterPro" id="IPR036388">
    <property type="entry name" value="WH-like_DNA-bd_sf"/>
</dbReference>
<keyword evidence="4 11" id="KW-0489">Methyltransferase</keyword>
<evidence type="ECO:0000259" key="10">
    <source>
        <dbReference type="Pfam" id="PF01035"/>
    </source>
</evidence>
<dbReference type="RefSeq" id="WP_147927689.1">
    <property type="nucleotide sequence ID" value="NZ_VKAC01000011.1"/>
</dbReference>
<dbReference type="FunFam" id="1.10.10.10:FF:000214">
    <property type="entry name" value="Methylated-DNA--protein-cysteine methyltransferase"/>
    <property type="match status" value="1"/>
</dbReference>
<evidence type="ECO:0000256" key="7">
    <source>
        <dbReference type="ARBA" id="ARBA00023204"/>
    </source>
</evidence>
<evidence type="ECO:0000256" key="1">
    <source>
        <dbReference type="ARBA" id="ARBA00001286"/>
    </source>
</evidence>
<accession>A0A5C8Z4A7</accession>
<comment type="catalytic activity">
    <reaction evidence="8">
        <text>a 6-O-methyl-2'-deoxyguanosine in DNA + L-cysteinyl-[protein] = S-methyl-L-cysteinyl-[protein] + a 2'-deoxyguanosine in DNA</text>
        <dbReference type="Rhea" id="RHEA:24000"/>
        <dbReference type="Rhea" id="RHEA-COMP:10131"/>
        <dbReference type="Rhea" id="RHEA-COMP:10132"/>
        <dbReference type="Rhea" id="RHEA-COMP:11367"/>
        <dbReference type="Rhea" id="RHEA-COMP:11368"/>
        <dbReference type="ChEBI" id="CHEBI:29950"/>
        <dbReference type="ChEBI" id="CHEBI:82612"/>
        <dbReference type="ChEBI" id="CHEBI:85445"/>
        <dbReference type="ChEBI" id="CHEBI:85448"/>
        <dbReference type="EC" id="2.1.1.63"/>
    </reaction>
</comment>
<dbReference type="PANTHER" id="PTHR10815">
    <property type="entry name" value="METHYLATED-DNA--PROTEIN-CYSTEINE METHYLTRANSFERASE"/>
    <property type="match status" value="1"/>
</dbReference>
<evidence type="ECO:0000313" key="12">
    <source>
        <dbReference type="Proteomes" id="UP000321234"/>
    </source>
</evidence>
<dbReference type="SUPFAM" id="SSF46767">
    <property type="entry name" value="Methylated DNA-protein cysteine methyltransferase, C-terminal domain"/>
    <property type="match status" value="1"/>
</dbReference>
<dbReference type="PANTHER" id="PTHR10815:SF5">
    <property type="entry name" value="METHYLATED-DNA--PROTEIN-CYSTEINE METHYLTRANSFERASE"/>
    <property type="match status" value="1"/>
</dbReference>
<dbReference type="NCBIfam" id="TIGR00589">
    <property type="entry name" value="ogt"/>
    <property type="match status" value="1"/>
</dbReference>
<protein>
    <recommendedName>
        <fullName evidence="3">methylated-DNA--[protein]-cysteine S-methyltransferase</fullName>
        <ecNumber evidence="3">2.1.1.63</ecNumber>
    </recommendedName>
</protein>
<organism evidence="11 12">
    <name type="scientific">Quadrisphaera setariae</name>
    <dbReference type="NCBI Taxonomy" id="2593304"/>
    <lineage>
        <taxon>Bacteria</taxon>
        <taxon>Bacillati</taxon>
        <taxon>Actinomycetota</taxon>
        <taxon>Actinomycetes</taxon>
        <taxon>Kineosporiales</taxon>
        <taxon>Kineosporiaceae</taxon>
        <taxon>Quadrisphaera</taxon>
    </lineage>
</organism>
<dbReference type="Gene3D" id="1.10.10.10">
    <property type="entry name" value="Winged helix-like DNA-binding domain superfamily/Winged helix DNA-binding domain"/>
    <property type="match status" value="1"/>
</dbReference>
<keyword evidence="5 11" id="KW-0808">Transferase</keyword>
<comment type="catalytic activity">
    <reaction evidence="1">
        <text>a 4-O-methyl-thymidine in DNA + L-cysteinyl-[protein] = a thymidine in DNA + S-methyl-L-cysteinyl-[protein]</text>
        <dbReference type="Rhea" id="RHEA:53428"/>
        <dbReference type="Rhea" id="RHEA-COMP:10131"/>
        <dbReference type="Rhea" id="RHEA-COMP:10132"/>
        <dbReference type="Rhea" id="RHEA-COMP:13555"/>
        <dbReference type="Rhea" id="RHEA-COMP:13556"/>
        <dbReference type="ChEBI" id="CHEBI:29950"/>
        <dbReference type="ChEBI" id="CHEBI:82612"/>
        <dbReference type="ChEBI" id="CHEBI:137386"/>
        <dbReference type="ChEBI" id="CHEBI:137387"/>
        <dbReference type="EC" id="2.1.1.63"/>
    </reaction>
</comment>
<dbReference type="GO" id="GO:0006281">
    <property type="term" value="P:DNA repair"/>
    <property type="evidence" value="ECO:0007669"/>
    <property type="project" value="UniProtKB-KW"/>
</dbReference>
<comment type="caution">
    <text evidence="11">The sequence shown here is derived from an EMBL/GenBank/DDBJ whole genome shotgun (WGS) entry which is preliminary data.</text>
</comment>
<comment type="similarity">
    <text evidence="2">Belongs to the MGMT family.</text>
</comment>
<evidence type="ECO:0000256" key="9">
    <source>
        <dbReference type="SAM" id="MobiDB-lite"/>
    </source>
</evidence>
<name>A0A5C8Z4A7_9ACTN</name>
<dbReference type="PROSITE" id="PS00374">
    <property type="entry name" value="MGMT"/>
    <property type="match status" value="1"/>
</dbReference>
<keyword evidence="6" id="KW-0227">DNA damage</keyword>
<dbReference type="Pfam" id="PF01035">
    <property type="entry name" value="DNA_binding_1"/>
    <property type="match status" value="1"/>
</dbReference>